<keyword evidence="11" id="KW-0408">Iron</keyword>
<keyword evidence="5 14" id="KW-0812">Transmembrane</keyword>
<evidence type="ECO:0000256" key="13">
    <source>
        <dbReference type="ARBA" id="ARBA00023136"/>
    </source>
</evidence>
<evidence type="ECO:0000313" key="15">
    <source>
        <dbReference type="EMBL" id="KAK1360932.1"/>
    </source>
</evidence>
<dbReference type="GO" id="GO:0020037">
    <property type="term" value="F:heme binding"/>
    <property type="evidence" value="ECO:0007669"/>
    <property type="project" value="InterPro"/>
</dbReference>
<evidence type="ECO:0000256" key="4">
    <source>
        <dbReference type="ARBA" id="ARBA00022617"/>
    </source>
</evidence>
<proteinExistence type="inferred from homology"/>
<evidence type="ECO:0000256" key="11">
    <source>
        <dbReference type="ARBA" id="ARBA00023004"/>
    </source>
</evidence>
<dbReference type="SUPFAM" id="SSF48264">
    <property type="entry name" value="Cytochrome P450"/>
    <property type="match status" value="1"/>
</dbReference>
<evidence type="ECO:0000256" key="3">
    <source>
        <dbReference type="ARBA" id="ARBA00010617"/>
    </source>
</evidence>
<evidence type="ECO:0000256" key="8">
    <source>
        <dbReference type="ARBA" id="ARBA00022848"/>
    </source>
</evidence>
<dbReference type="AlphaFoldDB" id="A0AAD8M647"/>
<keyword evidence="9 14" id="KW-1133">Transmembrane helix</keyword>
<organism evidence="15 16">
    <name type="scientific">Heracleum sosnowskyi</name>
    <dbReference type="NCBI Taxonomy" id="360622"/>
    <lineage>
        <taxon>Eukaryota</taxon>
        <taxon>Viridiplantae</taxon>
        <taxon>Streptophyta</taxon>
        <taxon>Embryophyta</taxon>
        <taxon>Tracheophyta</taxon>
        <taxon>Spermatophyta</taxon>
        <taxon>Magnoliopsida</taxon>
        <taxon>eudicotyledons</taxon>
        <taxon>Gunneridae</taxon>
        <taxon>Pentapetalae</taxon>
        <taxon>asterids</taxon>
        <taxon>campanulids</taxon>
        <taxon>Apiales</taxon>
        <taxon>Apiaceae</taxon>
        <taxon>Apioideae</taxon>
        <taxon>apioid superclade</taxon>
        <taxon>Tordylieae</taxon>
        <taxon>Tordyliinae</taxon>
        <taxon>Heracleum</taxon>
    </lineage>
</organism>
<keyword evidence="16" id="KW-1185">Reference proteome</keyword>
<dbReference type="GO" id="GO:0016705">
    <property type="term" value="F:oxidoreductase activity, acting on paired donors, with incorporation or reduction of molecular oxygen"/>
    <property type="evidence" value="ECO:0007669"/>
    <property type="project" value="InterPro"/>
</dbReference>
<dbReference type="Proteomes" id="UP001237642">
    <property type="component" value="Unassembled WGS sequence"/>
</dbReference>
<keyword evidence="8" id="KW-0492">Microsome</keyword>
<evidence type="ECO:0000256" key="12">
    <source>
        <dbReference type="ARBA" id="ARBA00023033"/>
    </source>
</evidence>
<dbReference type="Gene3D" id="1.10.630.10">
    <property type="entry name" value="Cytochrome P450"/>
    <property type="match status" value="2"/>
</dbReference>
<keyword evidence="10" id="KW-0560">Oxidoreductase</keyword>
<evidence type="ECO:0008006" key="17">
    <source>
        <dbReference type="Google" id="ProtNLM"/>
    </source>
</evidence>
<accession>A0AAD8M647</accession>
<keyword evidence="4" id="KW-0349">Heme</keyword>
<evidence type="ECO:0000256" key="9">
    <source>
        <dbReference type="ARBA" id="ARBA00022989"/>
    </source>
</evidence>
<comment type="caution">
    <text evidence="15">The sequence shown here is derived from an EMBL/GenBank/DDBJ whole genome shotgun (WGS) entry which is preliminary data.</text>
</comment>
<comment type="cofactor">
    <cofactor evidence="1">
        <name>heme</name>
        <dbReference type="ChEBI" id="CHEBI:30413"/>
    </cofactor>
</comment>
<evidence type="ECO:0000313" key="16">
    <source>
        <dbReference type="Proteomes" id="UP001237642"/>
    </source>
</evidence>
<evidence type="ECO:0000256" key="10">
    <source>
        <dbReference type="ARBA" id="ARBA00023002"/>
    </source>
</evidence>
<dbReference type="InterPro" id="IPR036396">
    <property type="entry name" value="Cyt_P450_sf"/>
</dbReference>
<evidence type="ECO:0000256" key="7">
    <source>
        <dbReference type="ARBA" id="ARBA00022824"/>
    </source>
</evidence>
<dbReference type="PANTHER" id="PTHR47955">
    <property type="entry name" value="CYTOCHROME P450 FAMILY 71 PROTEIN"/>
    <property type="match status" value="1"/>
</dbReference>
<keyword evidence="13 14" id="KW-0472">Membrane</keyword>
<dbReference type="Pfam" id="PF00067">
    <property type="entry name" value="p450"/>
    <property type="match status" value="1"/>
</dbReference>
<evidence type="ECO:0000256" key="14">
    <source>
        <dbReference type="SAM" id="Phobius"/>
    </source>
</evidence>
<reference evidence="15" key="1">
    <citation type="submission" date="2023-02" db="EMBL/GenBank/DDBJ databases">
        <title>Genome of toxic invasive species Heracleum sosnowskyi carries increased number of genes despite the absence of recent whole-genome duplications.</title>
        <authorList>
            <person name="Schelkunov M."/>
            <person name="Shtratnikova V."/>
            <person name="Makarenko M."/>
            <person name="Klepikova A."/>
            <person name="Omelchenko D."/>
            <person name="Novikova G."/>
            <person name="Obukhova E."/>
            <person name="Bogdanov V."/>
            <person name="Penin A."/>
            <person name="Logacheva M."/>
        </authorList>
    </citation>
    <scope>NUCLEOTIDE SEQUENCE</scope>
    <source>
        <strain evidence="15">Hsosn_3</strain>
        <tissue evidence="15">Leaf</tissue>
    </source>
</reference>
<evidence type="ECO:0000256" key="6">
    <source>
        <dbReference type="ARBA" id="ARBA00022723"/>
    </source>
</evidence>
<keyword evidence="12" id="KW-0503">Monooxygenase</keyword>
<evidence type="ECO:0000256" key="1">
    <source>
        <dbReference type="ARBA" id="ARBA00001971"/>
    </source>
</evidence>
<dbReference type="PANTHER" id="PTHR47955:SF22">
    <property type="entry name" value="CYTOCHROME P450 83B1-LIKE"/>
    <property type="match status" value="1"/>
</dbReference>
<dbReference type="InterPro" id="IPR001128">
    <property type="entry name" value="Cyt_P450"/>
</dbReference>
<comment type="subcellular location">
    <subcellularLocation>
        <location evidence="2">Microsome membrane</location>
        <topology evidence="2">Single-pass membrane protein</topology>
    </subcellularLocation>
</comment>
<dbReference type="GO" id="GO:0044550">
    <property type="term" value="P:secondary metabolite biosynthetic process"/>
    <property type="evidence" value="ECO:0007669"/>
    <property type="project" value="UniProtKB-ARBA"/>
</dbReference>
<reference evidence="15" key="2">
    <citation type="submission" date="2023-05" db="EMBL/GenBank/DDBJ databases">
        <authorList>
            <person name="Schelkunov M.I."/>
        </authorList>
    </citation>
    <scope>NUCLEOTIDE SEQUENCE</scope>
    <source>
        <strain evidence="15">Hsosn_3</strain>
        <tissue evidence="15">Leaf</tissue>
    </source>
</reference>
<name>A0AAD8M647_9APIA</name>
<protein>
    <recommendedName>
        <fullName evidence="17">Cytochrome P450</fullName>
    </recommendedName>
</protein>
<sequence length="273" mass="30920">MESLLQYLNPSISWLSTLIILALLVVILLPKESHQNLAPSPPMLPFLGNIHQIGKLPHYSMYKLAQKYGPIMHLKLDARGQGLTRMVNIIAKEAADPSRKPIQINERIFSLTKKFICDVAFGTSYEVDKLKDSEIERTFIEANALFSSFWASDFFPSFGWIVDTLTGVQRKLDRSFNEFDQFYEAVINEHLDPNRPKSEHEDITDGLIAMSKDPTCPVRLTKDHIKAVFMDLFLAPIDTGSATLADDIKMGEKVGLTIHKVKPLYLVPTKYQP</sequence>
<comment type="similarity">
    <text evidence="3">Belongs to the cytochrome P450 family.</text>
</comment>
<dbReference type="GO" id="GO:0005506">
    <property type="term" value="F:iron ion binding"/>
    <property type="evidence" value="ECO:0007669"/>
    <property type="project" value="InterPro"/>
</dbReference>
<dbReference type="GO" id="GO:0004497">
    <property type="term" value="F:monooxygenase activity"/>
    <property type="evidence" value="ECO:0007669"/>
    <property type="project" value="UniProtKB-KW"/>
</dbReference>
<dbReference type="EMBL" id="JAUIZM010000010">
    <property type="protein sequence ID" value="KAK1360932.1"/>
    <property type="molecule type" value="Genomic_DNA"/>
</dbReference>
<gene>
    <name evidence="15" type="ORF">POM88_045406</name>
</gene>
<evidence type="ECO:0000256" key="5">
    <source>
        <dbReference type="ARBA" id="ARBA00022692"/>
    </source>
</evidence>
<feature type="transmembrane region" description="Helical" evidence="14">
    <location>
        <begin position="12"/>
        <end position="29"/>
    </location>
</feature>
<keyword evidence="6" id="KW-0479">Metal-binding</keyword>
<evidence type="ECO:0000256" key="2">
    <source>
        <dbReference type="ARBA" id="ARBA00004111"/>
    </source>
</evidence>
<keyword evidence="7" id="KW-0256">Endoplasmic reticulum</keyword>